<feature type="compositionally biased region" description="Basic and acidic residues" evidence="2">
    <location>
        <begin position="49"/>
        <end position="64"/>
    </location>
</feature>
<gene>
    <name evidence="3" type="ORF">NP493_40g01057</name>
</gene>
<dbReference type="EMBL" id="JAODUO010000040">
    <property type="protein sequence ID" value="KAK2192022.1"/>
    <property type="molecule type" value="Genomic_DNA"/>
</dbReference>
<comment type="similarity">
    <text evidence="1">Belongs to the UPF0561 family.</text>
</comment>
<evidence type="ECO:0000256" key="1">
    <source>
        <dbReference type="ARBA" id="ARBA00006905"/>
    </source>
</evidence>
<keyword evidence="4" id="KW-1185">Reference proteome</keyword>
<dbReference type="Proteomes" id="UP001209878">
    <property type="component" value="Unassembled WGS sequence"/>
</dbReference>
<proteinExistence type="inferred from homology"/>
<dbReference type="AlphaFoldDB" id="A0AAD9PC37"/>
<dbReference type="PANTHER" id="PTHR34256:SF1">
    <property type="entry name" value="UPF0561 PROTEIN C2ORF68"/>
    <property type="match status" value="1"/>
</dbReference>
<comment type="caution">
    <text evidence="3">The sequence shown here is derived from an EMBL/GenBank/DDBJ whole genome shotgun (WGS) entry which is preliminary data.</text>
</comment>
<evidence type="ECO:0000256" key="2">
    <source>
        <dbReference type="SAM" id="MobiDB-lite"/>
    </source>
</evidence>
<protein>
    <submittedName>
        <fullName evidence="3">Uncharacterized protein</fullName>
    </submittedName>
</protein>
<dbReference type="PANTHER" id="PTHR34256">
    <property type="entry name" value="UPF0561 PROTEIN C2ORF68"/>
    <property type="match status" value="1"/>
</dbReference>
<feature type="compositionally biased region" description="Basic and acidic residues" evidence="2">
    <location>
        <begin position="28"/>
        <end position="40"/>
    </location>
</feature>
<evidence type="ECO:0000313" key="4">
    <source>
        <dbReference type="Proteomes" id="UP001209878"/>
    </source>
</evidence>
<feature type="region of interest" description="Disordered" evidence="2">
    <location>
        <begin position="28"/>
        <end position="75"/>
    </location>
</feature>
<sequence>MTTPHLNMTHGFVHHIIRNQVDRDNYDKKVKASKGQEKRPLLVSSNKPKKPEQRHYVPPSHRDSSSQQQPAQKKQHLFKFVYEDQHGECHHLDVFKDDNARDLARQFGHNLSLSVPMTQALEDFLETHVRDKEAALKNNGTS</sequence>
<organism evidence="3 4">
    <name type="scientific">Ridgeia piscesae</name>
    <name type="common">Tubeworm</name>
    <dbReference type="NCBI Taxonomy" id="27915"/>
    <lineage>
        <taxon>Eukaryota</taxon>
        <taxon>Metazoa</taxon>
        <taxon>Spiralia</taxon>
        <taxon>Lophotrochozoa</taxon>
        <taxon>Annelida</taxon>
        <taxon>Polychaeta</taxon>
        <taxon>Sedentaria</taxon>
        <taxon>Canalipalpata</taxon>
        <taxon>Sabellida</taxon>
        <taxon>Siboglinidae</taxon>
        <taxon>Ridgeia</taxon>
    </lineage>
</organism>
<dbReference type="InterPro" id="IPR018888">
    <property type="entry name" value="UPF0561"/>
</dbReference>
<dbReference type="Pfam" id="PF10573">
    <property type="entry name" value="UPF0561"/>
    <property type="match status" value="1"/>
</dbReference>
<accession>A0AAD9PC37</accession>
<evidence type="ECO:0000313" key="3">
    <source>
        <dbReference type="EMBL" id="KAK2192022.1"/>
    </source>
</evidence>
<name>A0AAD9PC37_RIDPI</name>
<reference evidence="3" key="1">
    <citation type="journal article" date="2023" name="Mol. Biol. Evol.">
        <title>Third-Generation Sequencing Reveals the Adaptive Role of the Epigenome in Three Deep-Sea Polychaetes.</title>
        <authorList>
            <person name="Perez M."/>
            <person name="Aroh O."/>
            <person name="Sun Y."/>
            <person name="Lan Y."/>
            <person name="Juniper S.K."/>
            <person name="Young C.R."/>
            <person name="Angers B."/>
            <person name="Qian P.Y."/>
        </authorList>
    </citation>
    <scope>NUCLEOTIDE SEQUENCE</scope>
    <source>
        <strain evidence="3">R07B-5</strain>
    </source>
</reference>